<dbReference type="AlphaFoldDB" id="A0A6I1EV65"/>
<evidence type="ECO:0000256" key="2">
    <source>
        <dbReference type="ARBA" id="ARBA00023125"/>
    </source>
</evidence>
<dbReference type="PANTHER" id="PTHR30055:SF234">
    <property type="entry name" value="HTH-TYPE TRANSCRIPTIONAL REGULATOR BETI"/>
    <property type="match status" value="1"/>
</dbReference>
<dbReference type="GO" id="GO:0000976">
    <property type="term" value="F:transcription cis-regulatory region binding"/>
    <property type="evidence" value="ECO:0007669"/>
    <property type="project" value="TreeGrafter"/>
</dbReference>
<reference evidence="6 7" key="1">
    <citation type="submission" date="2019-10" db="EMBL/GenBank/DDBJ databases">
        <title>Genome diversity of Sutterella seckii.</title>
        <authorList>
            <person name="Chaplin A.V."/>
            <person name="Sokolova S.R."/>
            <person name="Mosin K.A."/>
            <person name="Ivanova E.L."/>
            <person name="Kochetkova T.O."/>
            <person name="Goltsov A.Y."/>
            <person name="Trofimov D.Y."/>
            <person name="Efimov B.A."/>
        </authorList>
    </citation>
    <scope>NUCLEOTIDE SEQUENCE [LARGE SCALE GENOMIC DNA]</scope>
    <source>
        <strain evidence="6 7">ASD393</strain>
    </source>
</reference>
<organism evidence="6 7">
    <name type="scientific">Sutterella seckii</name>
    <dbReference type="NCBI Taxonomy" id="1944635"/>
    <lineage>
        <taxon>Bacteria</taxon>
        <taxon>Pseudomonadati</taxon>
        <taxon>Pseudomonadota</taxon>
        <taxon>Betaproteobacteria</taxon>
        <taxon>Burkholderiales</taxon>
        <taxon>Sutterellaceae</taxon>
        <taxon>Sutterella</taxon>
    </lineage>
</organism>
<dbReference type="InterPro" id="IPR009057">
    <property type="entry name" value="Homeodomain-like_sf"/>
</dbReference>
<accession>A0A6I1EV65</accession>
<evidence type="ECO:0000256" key="4">
    <source>
        <dbReference type="PROSITE-ProRule" id="PRU00335"/>
    </source>
</evidence>
<gene>
    <name evidence="6" type="ORF">GBM95_01500</name>
</gene>
<keyword evidence="3" id="KW-0804">Transcription</keyword>
<dbReference type="Gene3D" id="1.10.357.10">
    <property type="entry name" value="Tetracycline Repressor, domain 2"/>
    <property type="match status" value="1"/>
</dbReference>
<dbReference type="EMBL" id="WEHX01000004">
    <property type="protein sequence ID" value="KAB7662779.1"/>
    <property type="molecule type" value="Genomic_DNA"/>
</dbReference>
<protein>
    <submittedName>
        <fullName evidence="6">TetR/AcrR family transcriptional regulator</fullName>
    </submittedName>
</protein>
<proteinExistence type="predicted"/>
<comment type="caution">
    <text evidence="6">The sequence shown here is derived from an EMBL/GenBank/DDBJ whole genome shotgun (WGS) entry which is preliminary data.</text>
</comment>
<evidence type="ECO:0000313" key="6">
    <source>
        <dbReference type="EMBL" id="KAB7662779.1"/>
    </source>
</evidence>
<dbReference type="RefSeq" id="WP_152157478.1">
    <property type="nucleotide sequence ID" value="NZ_WEHX01000004.1"/>
</dbReference>
<dbReference type="OrthoDB" id="9816320at2"/>
<dbReference type="InterPro" id="IPR001647">
    <property type="entry name" value="HTH_TetR"/>
</dbReference>
<dbReference type="PRINTS" id="PR00455">
    <property type="entry name" value="HTHTETR"/>
</dbReference>
<evidence type="ECO:0000313" key="7">
    <source>
        <dbReference type="Proteomes" id="UP000430564"/>
    </source>
</evidence>
<dbReference type="PROSITE" id="PS50977">
    <property type="entry name" value="HTH_TETR_2"/>
    <property type="match status" value="1"/>
</dbReference>
<dbReference type="Proteomes" id="UP000430564">
    <property type="component" value="Unassembled WGS sequence"/>
</dbReference>
<keyword evidence="1" id="KW-0805">Transcription regulation</keyword>
<evidence type="ECO:0000259" key="5">
    <source>
        <dbReference type="PROSITE" id="PS50977"/>
    </source>
</evidence>
<dbReference type="SUPFAM" id="SSF46689">
    <property type="entry name" value="Homeodomain-like"/>
    <property type="match status" value="1"/>
</dbReference>
<dbReference type="GO" id="GO:0003700">
    <property type="term" value="F:DNA-binding transcription factor activity"/>
    <property type="evidence" value="ECO:0007669"/>
    <property type="project" value="TreeGrafter"/>
</dbReference>
<evidence type="ECO:0000256" key="1">
    <source>
        <dbReference type="ARBA" id="ARBA00023015"/>
    </source>
</evidence>
<feature type="domain" description="HTH tetR-type" evidence="5">
    <location>
        <begin position="12"/>
        <end position="72"/>
    </location>
</feature>
<name>A0A6I1EV65_9BURK</name>
<sequence length="218" mass="25274">MRAAKESSDAVQQHCEEIVDAAERCVFAAGLHQLKLRDIARESGNSLGNIYNYFKNKEEIVEVLVERQTSRFLSTVTRSTEEIPDETHEERVLRQISVLVDAYMDPESMRLSIFIASEALVNPRVLDICVAANRRVCEHVIDVIRHDPNCHIDVTDEEMEVRIVSVRSYLEGLRGSLLFNPTMNRKLMRDRAIERLRVLWRWDQAKAQGKTFEDVFER</sequence>
<dbReference type="PANTHER" id="PTHR30055">
    <property type="entry name" value="HTH-TYPE TRANSCRIPTIONAL REGULATOR RUTR"/>
    <property type="match status" value="1"/>
</dbReference>
<feature type="DNA-binding region" description="H-T-H motif" evidence="4">
    <location>
        <begin position="35"/>
        <end position="54"/>
    </location>
</feature>
<evidence type="ECO:0000256" key="3">
    <source>
        <dbReference type="ARBA" id="ARBA00023163"/>
    </source>
</evidence>
<keyword evidence="2 4" id="KW-0238">DNA-binding</keyword>
<dbReference type="Pfam" id="PF00440">
    <property type="entry name" value="TetR_N"/>
    <property type="match status" value="1"/>
</dbReference>
<dbReference type="InterPro" id="IPR050109">
    <property type="entry name" value="HTH-type_TetR-like_transc_reg"/>
</dbReference>